<gene>
    <name evidence="1" type="primary">60</name>
    <name evidence="1" type="ORF">PBI_GIBBIN_60</name>
</gene>
<evidence type="ECO:0000313" key="1">
    <source>
        <dbReference type="EMBL" id="QFG10600.1"/>
    </source>
</evidence>
<accession>A0A5J6TIJ2</accession>
<reference evidence="1 2" key="1">
    <citation type="submission" date="2019-07" db="EMBL/GenBank/DDBJ databases">
        <authorList>
            <person name="Lauer M.J."/>
            <person name="Stoner T.H."/>
            <person name="Garlena R.A."/>
            <person name="Russell D.A."/>
            <person name="Pope W.H."/>
            <person name="Jacobs-Sera D."/>
            <person name="Hatfull G.F."/>
        </authorList>
    </citation>
    <scope>NUCLEOTIDE SEQUENCE [LARGE SCALE GENOMIC DNA]</scope>
</reference>
<proteinExistence type="predicted"/>
<keyword evidence="2" id="KW-1185">Reference proteome</keyword>
<dbReference type="Proteomes" id="UP000326764">
    <property type="component" value="Segment"/>
</dbReference>
<organism evidence="1 2">
    <name type="scientific">Gordonia phage Gibbin</name>
    <dbReference type="NCBI Taxonomy" id="2599843"/>
    <lineage>
        <taxon>Viruses</taxon>
        <taxon>Duplodnaviria</taxon>
        <taxon>Heunggongvirae</taxon>
        <taxon>Uroviricota</taxon>
        <taxon>Caudoviricetes</taxon>
        <taxon>Dovevirinae</taxon>
        <taxon>Lambovirus</taxon>
        <taxon>Lambovirus gibbin</taxon>
    </lineage>
</organism>
<dbReference type="KEGG" id="vg:55623041"/>
<evidence type="ECO:0000313" key="2">
    <source>
        <dbReference type="Proteomes" id="UP000326764"/>
    </source>
</evidence>
<dbReference type="EMBL" id="MN234190">
    <property type="protein sequence ID" value="QFG10600.1"/>
    <property type="molecule type" value="Genomic_DNA"/>
</dbReference>
<protein>
    <submittedName>
        <fullName evidence="1">Uncharacterized protein</fullName>
    </submittedName>
</protein>
<sequence>MSGMDKAQAFAAEAHANGWTTKIETKNGDETHLEAERKGERITIWWRGNSLIETPFHHFMGQVKSLHNKATATRQLSMKPNPKGFRGPKMGARFVDLKLTEEGGLPEEVDLESIRYPLPFDPKESTDGEILKEIRGSTIIFVNRISGKGESVHVARSLNMKPDNFYLEESTEGKLYVTFLSATGFRSVYIDSILRIM</sequence>
<dbReference type="GeneID" id="55623041"/>
<dbReference type="RefSeq" id="YP_009852413.1">
    <property type="nucleotide sequence ID" value="NC_048812.1"/>
</dbReference>
<name>A0A5J6TIJ2_9CAUD</name>